<gene>
    <name evidence="2" type="ORF">Cni_G07300</name>
</gene>
<organism evidence="2 3">
    <name type="scientific">Canna indica</name>
    <name type="common">Indian-shot</name>
    <dbReference type="NCBI Taxonomy" id="4628"/>
    <lineage>
        <taxon>Eukaryota</taxon>
        <taxon>Viridiplantae</taxon>
        <taxon>Streptophyta</taxon>
        <taxon>Embryophyta</taxon>
        <taxon>Tracheophyta</taxon>
        <taxon>Spermatophyta</taxon>
        <taxon>Magnoliopsida</taxon>
        <taxon>Liliopsida</taxon>
        <taxon>Zingiberales</taxon>
        <taxon>Cannaceae</taxon>
        <taxon>Canna</taxon>
    </lineage>
</organism>
<evidence type="ECO:0000256" key="1">
    <source>
        <dbReference type="SAM" id="MobiDB-lite"/>
    </source>
</evidence>
<evidence type="ECO:0000313" key="2">
    <source>
        <dbReference type="EMBL" id="WOK98588.1"/>
    </source>
</evidence>
<dbReference type="Proteomes" id="UP001327560">
    <property type="component" value="Chromosome 2"/>
</dbReference>
<feature type="compositionally biased region" description="Basic and acidic residues" evidence="1">
    <location>
        <begin position="1"/>
        <end position="10"/>
    </location>
</feature>
<name>A0AAQ3Q5L4_9LILI</name>
<dbReference type="AlphaFoldDB" id="A0AAQ3Q5L4"/>
<feature type="region of interest" description="Disordered" evidence="1">
    <location>
        <begin position="1"/>
        <end position="39"/>
    </location>
</feature>
<evidence type="ECO:0000313" key="3">
    <source>
        <dbReference type="Proteomes" id="UP001327560"/>
    </source>
</evidence>
<dbReference type="EMBL" id="CP136891">
    <property type="protein sequence ID" value="WOK98588.1"/>
    <property type="molecule type" value="Genomic_DNA"/>
</dbReference>
<proteinExistence type="predicted"/>
<sequence length="166" mass="17294">MLRTKPRSESTTKVSPRQSSEENLQHQWRSKANATAAAEERRAAAKGAVRVEAPEVGLGAGASAAAAAAPARVAAAAIAATRRRETVLASATAIGRTGVASGESSEGRLGLWSAAGNARGGIYIGYRVEDEVAGTVSGTCFAVTHSFTWHWLMENGTHLISNYNNT</sequence>
<protein>
    <submittedName>
        <fullName evidence="2">Uncharacterized protein</fullName>
    </submittedName>
</protein>
<accession>A0AAQ3Q5L4</accession>
<keyword evidence="3" id="KW-1185">Reference proteome</keyword>
<reference evidence="2 3" key="1">
    <citation type="submission" date="2023-10" db="EMBL/GenBank/DDBJ databases">
        <title>Chromosome-scale genome assembly provides insights into flower coloration mechanisms of Canna indica.</title>
        <authorList>
            <person name="Li C."/>
        </authorList>
    </citation>
    <scope>NUCLEOTIDE SEQUENCE [LARGE SCALE GENOMIC DNA]</scope>
    <source>
        <tissue evidence="2">Flower</tissue>
    </source>
</reference>